<name>A0ABP8Z4I2_9ACTN</name>
<evidence type="ECO:0000256" key="2">
    <source>
        <dbReference type="SAM" id="Phobius"/>
    </source>
</evidence>
<evidence type="ECO:0000256" key="1">
    <source>
        <dbReference type="SAM" id="MobiDB-lite"/>
    </source>
</evidence>
<keyword evidence="2" id="KW-0472">Membrane</keyword>
<sequence>MKKIGKWLTWSGLAVGVVSVIAGIALAVVGFGKIANGVTDSFDIYGPTQYEAEANSTLWLYGSGTTGIVIPSCMATGPATVQQTTASSDTSFTINNNPVTVFGKLHFPEAGTYTINCDTVGVMAGPEVSTWTLFAGGAGIMLAVLGGILGAMIVVVGVILWVLGASRATNAPPVGWQPGAQQYPMGGYPGQQHPGQQYPHQAGYQPGAPDDYRPPTPDQQPPTDP</sequence>
<feature type="transmembrane region" description="Helical" evidence="2">
    <location>
        <begin position="7"/>
        <end position="31"/>
    </location>
</feature>
<organism evidence="3 4">
    <name type="scientific">Gordonia alkaliphila</name>
    <dbReference type="NCBI Taxonomy" id="1053547"/>
    <lineage>
        <taxon>Bacteria</taxon>
        <taxon>Bacillati</taxon>
        <taxon>Actinomycetota</taxon>
        <taxon>Actinomycetes</taxon>
        <taxon>Mycobacteriales</taxon>
        <taxon>Gordoniaceae</taxon>
        <taxon>Gordonia</taxon>
    </lineage>
</organism>
<keyword evidence="2" id="KW-0812">Transmembrane</keyword>
<gene>
    <name evidence="3" type="ORF">GCM10023217_14700</name>
</gene>
<comment type="caution">
    <text evidence="3">The sequence shown here is derived from an EMBL/GenBank/DDBJ whole genome shotgun (WGS) entry which is preliminary data.</text>
</comment>
<dbReference type="RefSeq" id="WP_345312976.1">
    <property type="nucleotide sequence ID" value="NZ_BAABIE010000005.1"/>
</dbReference>
<keyword evidence="2" id="KW-1133">Transmembrane helix</keyword>
<feature type="transmembrane region" description="Helical" evidence="2">
    <location>
        <begin position="133"/>
        <end position="163"/>
    </location>
</feature>
<proteinExistence type="predicted"/>
<dbReference type="EMBL" id="BAABIE010000005">
    <property type="protein sequence ID" value="GAA4746212.1"/>
    <property type="molecule type" value="Genomic_DNA"/>
</dbReference>
<reference evidence="4" key="1">
    <citation type="journal article" date="2019" name="Int. J. Syst. Evol. Microbiol.">
        <title>The Global Catalogue of Microorganisms (GCM) 10K type strain sequencing project: providing services to taxonomists for standard genome sequencing and annotation.</title>
        <authorList>
            <consortium name="The Broad Institute Genomics Platform"/>
            <consortium name="The Broad Institute Genome Sequencing Center for Infectious Disease"/>
            <person name="Wu L."/>
            <person name="Ma J."/>
        </authorList>
    </citation>
    <scope>NUCLEOTIDE SEQUENCE [LARGE SCALE GENOMIC DNA]</scope>
    <source>
        <strain evidence="4">JCM 18077</strain>
    </source>
</reference>
<feature type="compositionally biased region" description="Pro residues" evidence="1">
    <location>
        <begin position="214"/>
        <end position="225"/>
    </location>
</feature>
<protein>
    <submittedName>
        <fullName evidence="3">Uncharacterized protein</fullName>
    </submittedName>
</protein>
<evidence type="ECO:0000313" key="3">
    <source>
        <dbReference type="EMBL" id="GAA4746212.1"/>
    </source>
</evidence>
<evidence type="ECO:0000313" key="4">
    <source>
        <dbReference type="Proteomes" id="UP001500822"/>
    </source>
</evidence>
<feature type="region of interest" description="Disordered" evidence="1">
    <location>
        <begin position="181"/>
        <end position="225"/>
    </location>
</feature>
<keyword evidence="4" id="KW-1185">Reference proteome</keyword>
<dbReference type="Proteomes" id="UP001500822">
    <property type="component" value="Unassembled WGS sequence"/>
</dbReference>
<accession>A0ABP8Z4I2</accession>
<feature type="compositionally biased region" description="Low complexity" evidence="1">
    <location>
        <begin position="181"/>
        <end position="203"/>
    </location>
</feature>